<feature type="transmembrane region" description="Helical" evidence="8">
    <location>
        <begin position="368"/>
        <end position="388"/>
    </location>
</feature>
<evidence type="ECO:0000313" key="9">
    <source>
        <dbReference type="EMBL" id="SMA49109.1"/>
    </source>
</evidence>
<feature type="transmembrane region" description="Helical" evidence="8">
    <location>
        <begin position="535"/>
        <end position="553"/>
    </location>
</feature>
<keyword evidence="6 8" id="KW-1133">Transmembrane helix</keyword>
<dbReference type="EMBL" id="FWPT01000007">
    <property type="protein sequence ID" value="SMA49109.1"/>
    <property type="molecule type" value="Genomic_DNA"/>
</dbReference>
<evidence type="ECO:0000256" key="7">
    <source>
        <dbReference type="ARBA" id="ARBA00023136"/>
    </source>
</evidence>
<dbReference type="PANTHER" id="PTHR32063:SF28">
    <property type="entry name" value="BLR2861 PROTEIN"/>
    <property type="match status" value="1"/>
</dbReference>
<feature type="transmembrane region" description="Helical" evidence="8">
    <location>
        <begin position="439"/>
        <end position="459"/>
    </location>
</feature>
<dbReference type="GO" id="GO:0042910">
    <property type="term" value="F:xenobiotic transmembrane transporter activity"/>
    <property type="evidence" value="ECO:0007669"/>
    <property type="project" value="TreeGrafter"/>
</dbReference>
<name>A0A1X7AMA6_9GAMM</name>
<dbReference type="Pfam" id="PF00873">
    <property type="entry name" value="ACR_tran"/>
    <property type="match status" value="1"/>
</dbReference>
<dbReference type="SUPFAM" id="SSF82866">
    <property type="entry name" value="Multidrug efflux transporter AcrB transmembrane domain"/>
    <property type="match status" value="2"/>
</dbReference>
<evidence type="ECO:0000256" key="5">
    <source>
        <dbReference type="ARBA" id="ARBA00022692"/>
    </source>
</evidence>
<comment type="subcellular location">
    <subcellularLocation>
        <location evidence="1">Cell inner membrane</location>
        <topology evidence="1">Multi-pass membrane protein</topology>
    </subcellularLocation>
</comment>
<dbReference type="InterPro" id="IPR001036">
    <property type="entry name" value="Acrflvin-R"/>
</dbReference>
<keyword evidence="2" id="KW-0813">Transport</keyword>
<keyword evidence="10" id="KW-1185">Reference proteome</keyword>
<evidence type="ECO:0000313" key="10">
    <source>
        <dbReference type="Proteomes" id="UP000196573"/>
    </source>
</evidence>
<feature type="transmembrane region" description="Helical" evidence="8">
    <location>
        <begin position="12"/>
        <end position="33"/>
    </location>
</feature>
<feature type="transmembrane region" description="Helical" evidence="8">
    <location>
        <begin position="394"/>
        <end position="418"/>
    </location>
</feature>
<feature type="transmembrane region" description="Helical" evidence="8">
    <location>
        <begin position="921"/>
        <end position="942"/>
    </location>
</feature>
<dbReference type="FunFam" id="1.20.1640.10:FF:000001">
    <property type="entry name" value="Efflux pump membrane transporter"/>
    <property type="match status" value="1"/>
</dbReference>
<protein>
    <submittedName>
        <fullName evidence="9">Efflux pump membrane transporter BepE</fullName>
    </submittedName>
</protein>
<feature type="transmembrane region" description="Helical" evidence="8">
    <location>
        <begin position="342"/>
        <end position="361"/>
    </location>
</feature>
<keyword evidence="7 8" id="KW-0472">Membrane</keyword>
<sequence>MNKDHGFTDLFIRRPVLACVISLMMVLLGLHAYTTLPIRQYPEMENGVVTVTTAYPGASADLVQGFITTPLQQVIASASGIDYMTSVSSESTSTITAFLRLGYDTDIALVEIMAQVNQVTNQLPKEAENPVIAKKSNDGSDLMYLGFYSDTMGAEEVTDYLSRVIQPQLQTVPGVAAAPILGGQEYAMRIWLDPVRMAAYQVTATEVRQAIEDSNVQSAAGQTKGALVLSNVTASTSLSTAEQFANIVIRSNTTDSGGETLVRLKDVADIKLGSATTDDYVAFNGEPATYIGIETTSIANPLEVAASINQMLPTMQKHLPAGLEVRIAYDSTTFIHASIDEVISTLVESALIVIAVVFLFLGSLRTVVIPVVTIPLSMIGVLFFLSVMGYSINLLTLLAMVLAIGLVVDDAIVVVENIQRHIEEGKSKIDAALIGAREIAVPVISMTITLASVYAPIGFMGGLTGGLFKEFALTLAGSVIVSGVIALTLSPMMCSRMLDSRNQETRYTRWLDNNFERLKKSYRNRLEKNLDSRPVTLLFAAAVLISLPFMFLACKQELAPEEDNGVLFVSSVAPMYANIDYTNDYSINLSALLRRIPENQHTFLINQSPTNSMAGLLLVPWGDRDRSLFTIQREVQQTILPEITGLKGYAVIMPSLPGSGGGLPVQFILQTTSDYTTLGETANKLVNKARESGLFLFIDSTLTFDKPETHLTIDRDKAGALGISVDTIGATLSTMLSGNYINWFSRDGRSYKVIPQAAQEFRFDKEWLSRYYLRTGSGDLVPLSTLVTITTGTLPNQLTQFQQLNSTTIQGSTMPGVSLGEALEWLQQEANAIAPSGFNYNYEGTSRQFMTEGNSLIYTFVLALFVIYLVLAAQFESFRDPLIVMMTVPMSICGALFSVMYGPLFEWLLGIDVSLNIYSQIGLVTLIGLISKHGILIVEFANAQQEQGKDLREAIVEASELRLRPVLMTTAAMVFGILPLLFASGAGAVSRFNIGLVITTGMSIGTLFTLFVIPVMYSVLAKRIKPEVSSSTEGDLSTNI</sequence>
<feature type="transmembrane region" description="Helical" evidence="8">
    <location>
        <begin position="882"/>
        <end position="901"/>
    </location>
</feature>
<keyword evidence="5 8" id="KW-0812">Transmembrane</keyword>
<dbReference type="Gene3D" id="3.30.70.1320">
    <property type="entry name" value="Multidrug efflux transporter AcrB pore domain like"/>
    <property type="match status" value="1"/>
</dbReference>
<dbReference type="PRINTS" id="PR00702">
    <property type="entry name" value="ACRIFLAVINRP"/>
</dbReference>
<reference evidence="9 10" key="1">
    <citation type="submission" date="2017-03" db="EMBL/GenBank/DDBJ databases">
        <authorList>
            <person name="Afonso C.L."/>
            <person name="Miller P.J."/>
            <person name="Scott M.A."/>
            <person name="Spackman E."/>
            <person name="Goraichik I."/>
            <person name="Dimitrov K.M."/>
            <person name="Suarez D.L."/>
            <person name="Swayne D.E."/>
        </authorList>
    </citation>
    <scope>NUCLEOTIDE SEQUENCE [LARGE SCALE GENOMIC DNA]</scope>
    <source>
        <strain evidence="9">SB41UT1</strain>
    </source>
</reference>
<gene>
    <name evidence="9" type="primary">bepE_2</name>
    <name evidence="9" type="ORF">EHSB41UT_03058</name>
</gene>
<dbReference type="Proteomes" id="UP000196573">
    <property type="component" value="Unassembled WGS sequence"/>
</dbReference>
<evidence type="ECO:0000256" key="3">
    <source>
        <dbReference type="ARBA" id="ARBA00022475"/>
    </source>
</evidence>
<feature type="transmembrane region" description="Helical" evidence="8">
    <location>
        <begin position="471"/>
        <end position="494"/>
    </location>
</feature>
<organism evidence="9 10">
    <name type="scientific">Parendozoicomonas haliclonae</name>
    <dbReference type="NCBI Taxonomy" id="1960125"/>
    <lineage>
        <taxon>Bacteria</taxon>
        <taxon>Pseudomonadati</taxon>
        <taxon>Pseudomonadota</taxon>
        <taxon>Gammaproteobacteria</taxon>
        <taxon>Oceanospirillales</taxon>
        <taxon>Endozoicomonadaceae</taxon>
        <taxon>Parendozoicomonas</taxon>
    </lineage>
</organism>
<dbReference type="OrthoDB" id="9757904at2"/>
<dbReference type="SUPFAM" id="SSF82714">
    <property type="entry name" value="Multidrug efflux transporter AcrB TolC docking domain, DN and DC subdomains"/>
    <property type="match status" value="2"/>
</dbReference>
<dbReference type="RefSeq" id="WP_087111408.1">
    <property type="nucleotide sequence ID" value="NZ_CBCSCN010000007.1"/>
</dbReference>
<dbReference type="Gene3D" id="3.30.70.1440">
    <property type="entry name" value="Multidrug efflux transporter AcrB pore domain"/>
    <property type="match status" value="1"/>
</dbReference>
<keyword evidence="4" id="KW-0997">Cell inner membrane</keyword>
<feature type="transmembrane region" description="Helical" evidence="8">
    <location>
        <begin position="963"/>
        <end position="982"/>
    </location>
</feature>
<dbReference type="Gene3D" id="3.30.70.1430">
    <property type="entry name" value="Multidrug efflux transporter AcrB pore domain"/>
    <property type="match status" value="2"/>
</dbReference>
<dbReference type="GO" id="GO:0005886">
    <property type="term" value="C:plasma membrane"/>
    <property type="evidence" value="ECO:0007669"/>
    <property type="project" value="UniProtKB-SubCell"/>
</dbReference>
<feature type="transmembrane region" description="Helical" evidence="8">
    <location>
        <begin position="994"/>
        <end position="1020"/>
    </location>
</feature>
<evidence type="ECO:0000256" key="6">
    <source>
        <dbReference type="ARBA" id="ARBA00022989"/>
    </source>
</evidence>
<dbReference type="SUPFAM" id="SSF82693">
    <property type="entry name" value="Multidrug efflux transporter AcrB pore domain, PN1, PN2, PC1 and PC2 subdomains"/>
    <property type="match status" value="4"/>
</dbReference>
<evidence type="ECO:0000256" key="4">
    <source>
        <dbReference type="ARBA" id="ARBA00022519"/>
    </source>
</evidence>
<proteinExistence type="predicted"/>
<evidence type="ECO:0000256" key="8">
    <source>
        <dbReference type="SAM" id="Phobius"/>
    </source>
</evidence>
<dbReference type="Gene3D" id="1.20.1640.10">
    <property type="entry name" value="Multidrug efflux transporter AcrB transmembrane domain"/>
    <property type="match status" value="2"/>
</dbReference>
<dbReference type="InterPro" id="IPR027463">
    <property type="entry name" value="AcrB_DN_DC_subdom"/>
</dbReference>
<dbReference type="Gene3D" id="3.30.2090.10">
    <property type="entry name" value="Multidrug efflux transporter AcrB TolC docking domain, DN and DC subdomains"/>
    <property type="match status" value="2"/>
</dbReference>
<dbReference type="AlphaFoldDB" id="A0A1X7AMA6"/>
<keyword evidence="3" id="KW-1003">Cell membrane</keyword>
<evidence type="ECO:0000256" key="1">
    <source>
        <dbReference type="ARBA" id="ARBA00004429"/>
    </source>
</evidence>
<accession>A0A1X7AMA6</accession>
<feature type="transmembrane region" description="Helical" evidence="8">
    <location>
        <begin position="856"/>
        <end position="875"/>
    </location>
</feature>
<evidence type="ECO:0000256" key="2">
    <source>
        <dbReference type="ARBA" id="ARBA00022448"/>
    </source>
</evidence>
<dbReference type="PANTHER" id="PTHR32063">
    <property type="match status" value="1"/>
</dbReference>